<dbReference type="Proteomes" id="UP001172743">
    <property type="component" value="Unassembled WGS sequence"/>
</dbReference>
<dbReference type="InterPro" id="IPR004474">
    <property type="entry name" value="LytR_CpsA_psr"/>
</dbReference>
<evidence type="ECO:0000313" key="14">
    <source>
        <dbReference type="EMBL" id="MDN4492649.1"/>
    </source>
</evidence>
<dbReference type="RefSeq" id="WP_301136787.1">
    <property type="nucleotide sequence ID" value="NZ_JAUHTQ010000002.1"/>
</dbReference>
<keyword evidence="6 12" id="KW-1133">Transmembrane helix</keyword>
<comment type="subcellular location">
    <subcellularLocation>
        <location evidence="1">Cell membrane</location>
        <topology evidence="1">Single-pass type II membrane protein</topology>
    </subcellularLocation>
</comment>
<evidence type="ECO:0000313" key="15">
    <source>
        <dbReference type="Proteomes" id="UP001172743"/>
    </source>
</evidence>
<keyword evidence="7" id="KW-0805">Transcription regulation</keyword>
<evidence type="ECO:0000256" key="10">
    <source>
        <dbReference type="ARBA" id="ARBA00037178"/>
    </source>
</evidence>
<reference evidence="14" key="1">
    <citation type="submission" date="2023-07" db="EMBL/GenBank/DDBJ databases">
        <title>Ureibacillus sp. isolated from freshwater well.</title>
        <authorList>
            <person name="Kirdat K."/>
            <person name="Bhatt A."/>
            <person name="Teware R."/>
            <person name="Bhavsar Y."/>
            <person name="Yadav A."/>
        </authorList>
    </citation>
    <scope>NUCLEOTIDE SEQUENCE</scope>
    <source>
        <strain evidence="14">BA0131</strain>
    </source>
</reference>
<feature type="transmembrane region" description="Helical" evidence="12">
    <location>
        <begin position="24"/>
        <end position="42"/>
    </location>
</feature>
<protein>
    <recommendedName>
        <fullName evidence="11">Regulatory protein MsrR</fullName>
    </recommendedName>
</protein>
<dbReference type="Pfam" id="PF03816">
    <property type="entry name" value="LytR_cpsA_psr"/>
    <property type="match status" value="1"/>
</dbReference>
<gene>
    <name evidence="14" type="ORF">QYB95_03780</name>
</gene>
<organism evidence="14 15">
    <name type="scientific">Ureibacillus aquaedulcis</name>
    <dbReference type="NCBI Taxonomy" id="3058421"/>
    <lineage>
        <taxon>Bacteria</taxon>
        <taxon>Bacillati</taxon>
        <taxon>Bacillota</taxon>
        <taxon>Bacilli</taxon>
        <taxon>Bacillales</taxon>
        <taxon>Caryophanaceae</taxon>
        <taxon>Ureibacillus</taxon>
    </lineage>
</organism>
<keyword evidence="3" id="KW-1003">Cell membrane</keyword>
<keyword evidence="5" id="KW-0735">Signal-anchor</keyword>
<evidence type="ECO:0000259" key="13">
    <source>
        <dbReference type="Pfam" id="PF03816"/>
    </source>
</evidence>
<evidence type="ECO:0000256" key="7">
    <source>
        <dbReference type="ARBA" id="ARBA00023015"/>
    </source>
</evidence>
<evidence type="ECO:0000256" key="12">
    <source>
        <dbReference type="SAM" id="Phobius"/>
    </source>
</evidence>
<evidence type="ECO:0000256" key="5">
    <source>
        <dbReference type="ARBA" id="ARBA00022968"/>
    </source>
</evidence>
<keyword evidence="8 12" id="KW-0472">Membrane</keyword>
<evidence type="ECO:0000256" key="1">
    <source>
        <dbReference type="ARBA" id="ARBA00004401"/>
    </source>
</evidence>
<evidence type="ECO:0000256" key="4">
    <source>
        <dbReference type="ARBA" id="ARBA00022692"/>
    </source>
</evidence>
<dbReference type="PANTHER" id="PTHR33392">
    <property type="entry name" value="POLYISOPRENYL-TEICHOIC ACID--PEPTIDOGLYCAN TEICHOIC ACID TRANSFERASE TAGU"/>
    <property type="match status" value="1"/>
</dbReference>
<dbReference type="EMBL" id="JAUHTQ010000002">
    <property type="protein sequence ID" value="MDN4492649.1"/>
    <property type="molecule type" value="Genomic_DNA"/>
</dbReference>
<sequence>MEEHPLEEKRQTRHKKRKLRKGRLFFTLFILLLIGICIYTYFQYQSGLKLASETKLPEAEFVADESGEIIKNYLIIGVDSRGEEESRSDTMMLLSWNQDTNDLKLVSFMRDIYADIPGYKSYKLNTAYYLGGVQLLKDTLNSMFDVPIHHYALIDFKSFESLIDILAPDGIDMDVEKDMSAYIDVSLSKGQQQLNGQELLGYARFRHDEDGDFGRVQRQQKVIDALKDELLSPANLNNLPKLIGAAQGYITTDLATSEEIKTVLSLAVGGKVEIQKMTIPVEGSYSYQSYTHAGDVIEIDLDANKQNLHDFLQLEGE</sequence>
<evidence type="ECO:0000256" key="6">
    <source>
        <dbReference type="ARBA" id="ARBA00022989"/>
    </source>
</evidence>
<evidence type="ECO:0000256" key="9">
    <source>
        <dbReference type="ARBA" id="ARBA00023163"/>
    </source>
</evidence>
<dbReference type="Gene3D" id="3.40.630.190">
    <property type="entry name" value="LCP protein"/>
    <property type="match status" value="1"/>
</dbReference>
<comment type="function">
    <text evidence="10">Involved in SarA attenuation. Affects resistance to oxacillin and teicoplanin, as well as the synthesis of virulence factors.</text>
</comment>
<keyword evidence="15" id="KW-1185">Reference proteome</keyword>
<keyword evidence="9" id="KW-0804">Transcription</keyword>
<evidence type="ECO:0000256" key="8">
    <source>
        <dbReference type="ARBA" id="ARBA00023136"/>
    </source>
</evidence>
<evidence type="ECO:0000256" key="2">
    <source>
        <dbReference type="ARBA" id="ARBA00006068"/>
    </source>
</evidence>
<keyword evidence="4 12" id="KW-0812">Transmembrane</keyword>
<comment type="similarity">
    <text evidence="2">Belongs to the LytR/CpsA/Psr (LCP) family.</text>
</comment>
<name>A0ABT8GMQ3_9BACL</name>
<dbReference type="InterPro" id="IPR050922">
    <property type="entry name" value="LytR/CpsA/Psr_CW_biosynth"/>
</dbReference>
<dbReference type="PANTHER" id="PTHR33392:SF8">
    <property type="entry name" value="REGULATORY PROTEIN MSRR"/>
    <property type="match status" value="1"/>
</dbReference>
<accession>A0ABT8GMQ3</accession>
<dbReference type="NCBIfam" id="TIGR00350">
    <property type="entry name" value="lytR_cpsA_psr"/>
    <property type="match status" value="1"/>
</dbReference>
<proteinExistence type="inferred from homology"/>
<evidence type="ECO:0000256" key="3">
    <source>
        <dbReference type="ARBA" id="ARBA00022475"/>
    </source>
</evidence>
<evidence type="ECO:0000256" key="11">
    <source>
        <dbReference type="ARBA" id="ARBA00040752"/>
    </source>
</evidence>
<comment type="caution">
    <text evidence="14">The sequence shown here is derived from an EMBL/GenBank/DDBJ whole genome shotgun (WGS) entry which is preliminary data.</text>
</comment>
<feature type="domain" description="Cell envelope-related transcriptional attenuator" evidence="13">
    <location>
        <begin position="87"/>
        <end position="230"/>
    </location>
</feature>